<dbReference type="SUPFAM" id="SSF51695">
    <property type="entry name" value="PLC-like phosphodiesterases"/>
    <property type="match status" value="1"/>
</dbReference>
<dbReference type="Proteomes" id="UP000580130">
    <property type="component" value="Unassembled WGS sequence"/>
</dbReference>
<dbReference type="EMBL" id="QSQQ01000027">
    <property type="protein sequence ID" value="RGK43745.1"/>
    <property type="molecule type" value="Genomic_DNA"/>
</dbReference>
<feature type="domain" description="GP-PDE" evidence="1">
    <location>
        <begin position="34"/>
        <end position="274"/>
    </location>
</feature>
<keyword evidence="11" id="KW-1185">Reference proteome</keyword>
<evidence type="ECO:0000313" key="17">
    <source>
        <dbReference type="Proteomes" id="UP000580130"/>
    </source>
</evidence>
<evidence type="ECO:0000313" key="2">
    <source>
        <dbReference type="EMBL" id="NME58033.1"/>
    </source>
</evidence>
<dbReference type="Proteomes" id="UP000284883">
    <property type="component" value="Unassembled WGS sequence"/>
</dbReference>
<dbReference type="Proteomes" id="UP000283652">
    <property type="component" value="Unassembled WGS sequence"/>
</dbReference>
<dbReference type="EMBL" id="QSEW01000025">
    <property type="protein sequence ID" value="RGZ97197.1"/>
    <property type="molecule type" value="Genomic_DNA"/>
</dbReference>
<dbReference type="GO" id="GO:0008081">
    <property type="term" value="F:phosphoric diester hydrolase activity"/>
    <property type="evidence" value="ECO:0007669"/>
    <property type="project" value="InterPro"/>
</dbReference>
<protein>
    <submittedName>
        <fullName evidence="4">Glycerophosphodiester phosphodiesterase</fullName>
    </submittedName>
</protein>
<organism evidence="4 12">
    <name type="scientific">Dorea formicigenerans</name>
    <dbReference type="NCBI Taxonomy" id="39486"/>
    <lineage>
        <taxon>Bacteria</taxon>
        <taxon>Bacillati</taxon>
        <taxon>Bacillota</taxon>
        <taxon>Clostridia</taxon>
        <taxon>Lachnospirales</taxon>
        <taxon>Lachnospiraceae</taxon>
        <taxon>Dorea</taxon>
    </lineage>
</organism>
<dbReference type="Proteomes" id="UP000261208">
    <property type="component" value="Unassembled WGS sequence"/>
</dbReference>
<sequence>MHVVIILLILFILLYCFAIFPEMSRQKRMKAFHGIMFAHRGLHSKTHGIPENSMSAFRAAIQKNYGIELDLHLTRDGELVVFHDDDLKRVCGRPERPEDLTAAELTKCTLLGTKEHIPLFRDVLALVNDQVPLLVELKIPERNMQICQKAYEMLRSYHGAFLLESFNSEGLYWFRKNAPEVLRGQLSSRLTKEKSDVSWFLRFFVENLWCNFLGRPDFIAYKLTDLPKLTVTLLRIFSGTTIAVWTLRTKDAIHEGKQEYDIQIFENPVKIINK</sequence>
<evidence type="ECO:0000313" key="16">
    <source>
        <dbReference type="Proteomes" id="UP000285652"/>
    </source>
</evidence>
<dbReference type="EMBL" id="QSGQ01000017">
    <property type="protein sequence ID" value="RHB34352.1"/>
    <property type="molecule type" value="Genomic_DNA"/>
</dbReference>
<accession>A0A3E4M2M4</accession>
<evidence type="ECO:0000313" key="4">
    <source>
        <dbReference type="EMBL" id="RGK43745.1"/>
    </source>
</evidence>
<reference evidence="2 17" key="2">
    <citation type="submission" date="2020-04" db="EMBL/GenBank/DDBJ databases">
        <authorList>
            <person name="Hitch T.C.A."/>
            <person name="Wylensek D."/>
            <person name="Clavel T."/>
        </authorList>
    </citation>
    <scope>NUCLEOTIDE SEQUENCE [LARGE SCALE GENOMIC DNA]</scope>
    <source>
        <strain evidence="2 17">BSM-383-APC-5F</strain>
    </source>
</reference>
<dbReference type="PROSITE" id="PS51704">
    <property type="entry name" value="GP_PDE"/>
    <property type="match status" value="1"/>
</dbReference>
<dbReference type="Proteomes" id="UP000261055">
    <property type="component" value="Unassembled WGS sequence"/>
</dbReference>
<dbReference type="Proteomes" id="UP000284962">
    <property type="component" value="Unassembled WGS sequence"/>
</dbReference>
<dbReference type="GO" id="GO:0006629">
    <property type="term" value="P:lipid metabolic process"/>
    <property type="evidence" value="ECO:0007669"/>
    <property type="project" value="InterPro"/>
</dbReference>
<proteinExistence type="predicted"/>
<evidence type="ECO:0000313" key="6">
    <source>
        <dbReference type="EMBL" id="RGR54461.1"/>
    </source>
</evidence>
<name>A0A3E4M2M4_9FIRM</name>
<evidence type="ECO:0000313" key="13">
    <source>
        <dbReference type="Proteomes" id="UP000283652"/>
    </source>
</evidence>
<dbReference type="EMBL" id="QRQQ01000002">
    <property type="protein sequence ID" value="RHN18247.1"/>
    <property type="molecule type" value="Genomic_DNA"/>
</dbReference>
<dbReference type="RefSeq" id="WP_029732162.1">
    <property type="nucleotide sequence ID" value="NZ_AP031430.1"/>
</dbReference>
<dbReference type="AlphaFoldDB" id="A0A3E4M2M4"/>
<dbReference type="Gene3D" id="3.20.20.190">
    <property type="entry name" value="Phosphatidylinositol (PI) phosphodiesterase"/>
    <property type="match status" value="1"/>
</dbReference>
<evidence type="ECO:0000313" key="9">
    <source>
        <dbReference type="EMBL" id="RHN18247.1"/>
    </source>
</evidence>
<reference evidence="10 11" key="1">
    <citation type="submission" date="2018-08" db="EMBL/GenBank/DDBJ databases">
        <title>A genome reference for cultivated species of the human gut microbiota.</title>
        <authorList>
            <person name="Zou Y."/>
            <person name="Xue W."/>
            <person name="Luo G."/>
        </authorList>
    </citation>
    <scope>NUCLEOTIDE SEQUENCE [LARGE SCALE GENOMIC DNA]</scope>
    <source>
        <strain evidence="6 13">AF25-11</strain>
        <strain evidence="9 16">AF31-13BH</strain>
        <strain evidence="8 14">AM40-15AC</strain>
        <strain evidence="7 15">AM46-16</strain>
        <strain evidence="5 11">OM02-12</strain>
        <strain evidence="4 12">TF11-11</strain>
        <strain evidence="3 10">TM09-19AC</strain>
    </source>
</reference>
<dbReference type="Pfam" id="PF03009">
    <property type="entry name" value="GDPD"/>
    <property type="match status" value="1"/>
</dbReference>
<evidence type="ECO:0000313" key="14">
    <source>
        <dbReference type="Proteomes" id="UP000284883"/>
    </source>
</evidence>
<dbReference type="InterPro" id="IPR017946">
    <property type="entry name" value="PLC-like_Pdiesterase_TIM-brl"/>
</dbReference>
<evidence type="ECO:0000313" key="12">
    <source>
        <dbReference type="Proteomes" id="UP000261208"/>
    </source>
</evidence>
<evidence type="ECO:0000259" key="1">
    <source>
        <dbReference type="PROSITE" id="PS51704"/>
    </source>
</evidence>
<dbReference type="PANTHER" id="PTHR46211:SF1">
    <property type="entry name" value="GLYCEROPHOSPHODIESTER PHOSPHODIESTERASE, CYTOPLASMIC"/>
    <property type="match status" value="1"/>
</dbReference>
<dbReference type="Proteomes" id="UP000260664">
    <property type="component" value="Unassembled WGS sequence"/>
</dbReference>
<gene>
    <name evidence="8" type="ORF">DW885_14795</name>
    <name evidence="7" type="ORF">DW957_14625</name>
    <name evidence="6" type="ORF">DWY33_14850</name>
    <name evidence="9" type="ORF">DWZ24_03235</name>
    <name evidence="5" type="ORF">DXB12_01955</name>
    <name evidence="4" type="ORF">DXD10_15295</name>
    <name evidence="3" type="ORF">DXD84_13360</name>
    <name evidence="2" type="ORF">HF855_11600</name>
</gene>
<evidence type="ECO:0000313" key="10">
    <source>
        <dbReference type="Proteomes" id="UP000260664"/>
    </source>
</evidence>
<dbReference type="Proteomes" id="UP000285652">
    <property type="component" value="Unassembled WGS sequence"/>
</dbReference>
<evidence type="ECO:0000313" key="11">
    <source>
        <dbReference type="Proteomes" id="UP000261055"/>
    </source>
</evidence>
<dbReference type="PANTHER" id="PTHR46211">
    <property type="entry name" value="GLYCEROPHOSPHORYL DIESTER PHOSPHODIESTERASE"/>
    <property type="match status" value="1"/>
</dbReference>
<evidence type="ECO:0000313" key="7">
    <source>
        <dbReference type="EMBL" id="RGZ97197.1"/>
    </source>
</evidence>
<evidence type="ECO:0000313" key="5">
    <source>
        <dbReference type="EMBL" id="RGO53903.1"/>
    </source>
</evidence>
<dbReference type="EMBL" id="QSOI01000023">
    <property type="protein sequence ID" value="RGI81262.1"/>
    <property type="molecule type" value="Genomic_DNA"/>
</dbReference>
<dbReference type="InterPro" id="IPR030395">
    <property type="entry name" value="GP_PDE_dom"/>
</dbReference>
<evidence type="ECO:0000313" key="15">
    <source>
        <dbReference type="Proteomes" id="UP000284962"/>
    </source>
</evidence>
<evidence type="ECO:0000313" key="3">
    <source>
        <dbReference type="EMBL" id="RGI81262.1"/>
    </source>
</evidence>
<comment type="caution">
    <text evidence="4">The sequence shown here is derived from an EMBL/GenBank/DDBJ whole genome shotgun (WGS) entry which is preliminary data.</text>
</comment>
<dbReference type="EMBL" id="JABAFX010000033">
    <property type="protein sequence ID" value="NME58033.1"/>
    <property type="molecule type" value="Genomic_DNA"/>
</dbReference>
<dbReference type="EMBL" id="QRUK01000042">
    <property type="protein sequence ID" value="RGR54461.1"/>
    <property type="molecule type" value="Genomic_DNA"/>
</dbReference>
<evidence type="ECO:0000313" key="8">
    <source>
        <dbReference type="EMBL" id="RHB34352.1"/>
    </source>
</evidence>
<dbReference type="CDD" id="cd08585">
    <property type="entry name" value="GDPD_like_3"/>
    <property type="match status" value="1"/>
</dbReference>
<dbReference type="EMBL" id="QSVQ01000002">
    <property type="protein sequence ID" value="RGO53903.1"/>
    <property type="molecule type" value="Genomic_DNA"/>
</dbReference>